<evidence type="ECO:0000313" key="12">
    <source>
        <dbReference type="Proteomes" id="UP000219338"/>
    </source>
</evidence>
<reference evidence="12" key="1">
    <citation type="journal article" date="2017" name="Nat. Ecol. Evol.">
        <title>Genome expansion and lineage-specific genetic innovations in the forest pathogenic fungi Armillaria.</title>
        <authorList>
            <person name="Sipos G."/>
            <person name="Prasanna A.N."/>
            <person name="Walter M.C."/>
            <person name="O'Connor E."/>
            <person name="Balint B."/>
            <person name="Krizsan K."/>
            <person name="Kiss B."/>
            <person name="Hess J."/>
            <person name="Varga T."/>
            <person name="Slot J."/>
            <person name="Riley R."/>
            <person name="Boka B."/>
            <person name="Rigling D."/>
            <person name="Barry K."/>
            <person name="Lee J."/>
            <person name="Mihaltcheva S."/>
            <person name="LaButti K."/>
            <person name="Lipzen A."/>
            <person name="Waldron R."/>
            <person name="Moloney N.M."/>
            <person name="Sperisen C."/>
            <person name="Kredics L."/>
            <person name="Vagvoelgyi C."/>
            <person name="Patrignani A."/>
            <person name="Fitzpatrick D."/>
            <person name="Nagy I."/>
            <person name="Doyle S."/>
            <person name="Anderson J.B."/>
            <person name="Grigoriev I.V."/>
            <person name="Gueldener U."/>
            <person name="Muensterkoetter M."/>
            <person name="Nagy L.G."/>
        </authorList>
    </citation>
    <scope>NUCLEOTIDE SEQUENCE [LARGE SCALE GENOMIC DNA]</scope>
    <source>
        <strain evidence="12">C18/9</strain>
    </source>
</reference>
<gene>
    <name evidence="11" type="ORF">ARMOST_00053</name>
</gene>
<evidence type="ECO:0000256" key="6">
    <source>
        <dbReference type="ARBA" id="ARBA00022801"/>
    </source>
</evidence>
<evidence type="ECO:0000256" key="7">
    <source>
        <dbReference type="ARBA" id="ARBA00023277"/>
    </source>
</evidence>
<evidence type="ECO:0000313" key="11">
    <source>
        <dbReference type="EMBL" id="SJK96807.1"/>
    </source>
</evidence>
<dbReference type="GO" id="GO:0016977">
    <property type="term" value="F:chitosanase activity"/>
    <property type="evidence" value="ECO:0007669"/>
    <property type="project" value="UniProtKB-EC"/>
</dbReference>
<accession>A0A284QK17</accession>
<feature type="chain" id="PRO_5011829825" description="Endo-chitosanase" evidence="10">
    <location>
        <begin position="21"/>
        <end position="255"/>
    </location>
</feature>
<evidence type="ECO:0000256" key="5">
    <source>
        <dbReference type="ARBA" id="ARBA00022729"/>
    </source>
</evidence>
<comment type="function">
    <text evidence="10">Chitosanase catalyzing the endo-type cleavage of chitosan, the deacylated form of chitin. Chitosanase may be crucial in the degradation of the deacetylated portion of chitin in the fungal cell wall.</text>
</comment>
<evidence type="ECO:0000256" key="3">
    <source>
        <dbReference type="ARBA" id="ARBA00007799"/>
    </source>
</evidence>
<dbReference type="EC" id="3.2.1.132" evidence="10"/>
<dbReference type="Pfam" id="PF07335">
    <property type="entry name" value="Glyco_hydro_75"/>
    <property type="match status" value="1"/>
</dbReference>
<keyword evidence="4" id="KW-0964">Secreted</keyword>
<dbReference type="PANTHER" id="PTHR42061">
    <property type="entry name" value="ENDO-CHITOSANASE"/>
    <property type="match status" value="1"/>
</dbReference>
<proteinExistence type="inferred from homology"/>
<organism evidence="11 12">
    <name type="scientific">Armillaria ostoyae</name>
    <name type="common">Armillaria root rot fungus</name>
    <dbReference type="NCBI Taxonomy" id="47428"/>
    <lineage>
        <taxon>Eukaryota</taxon>
        <taxon>Fungi</taxon>
        <taxon>Dikarya</taxon>
        <taxon>Basidiomycota</taxon>
        <taxon>Agaricomycotina</taxon>
        <taxon>Agaricomycetes</taxon>
        <taxon>Agaricomycetidae</taxon>
        <taxon>Agaricales</taxon>
        <taxon>Marasmiineae</taxon>
        <taxon>Physalacriaceae</taxon>
        <taxon>Armillaria</taxon>
    </lineage>
</organism>
<evidence type="ECO:0000256" key="8">
    <source>
        <dbReference type="ARBA" id="ARBA00023295"/>
    </source>
</evidence>
<dbReference type="InterPro" id="IPR009939">
    <property type="entry name" value="Chitosanase_fungal"/>
</dbReference>
<keyword evidence="8 10" id="KW-0326">Glycosidase</keyword>
<dbReference type="GO" id="GO:0000272">
    <property type="term" value="P:polysaccharide catabolic process"/>
    <property type="evidence" value="ECO:0007669"/>
    <property type="project" value="UniProtKB-KW"/>
</dbReference>
<feature type="signal peptide" evidence="10">
    <location>
        <begin position="1"/>
        <end position="20"/>
    </location>
</feature>
<dbReference type="PANTHER" id="PTHR42061:SF4">
    <property type="entry name" value="ENDO-CHITOSANASE"/>
    <property type="match status" value="1"/>
</dbReference>
<keyword evidence="9 10" id="KW-0624">Polysaccharide degradation</keyword>
<keyword evidence="5 10" id="KW-0732">Signal</keyword>
<dbReference type="OMA" id="DEYLMAN"/>
<dbReference type="GO" id="GO:0005576">
    <property type="term" value="C:extracellular region"/>
    <property type="evidence" value="ECO:0007669"/>
    <property type="project" value="UniProtKB-SubCell"/>
</dbReference>
<evidence type="ECO:0000256" key="10">
    <source>
        <dbReference type="RuleBase" id="RU361208"/>
    </source>
</evidence>
<evidence type="ECO:0000256" key="2">
    <source>
        <dbReference type="ARBA" id="ARBA00004613"/>
    </source>
</evidence>
<evidence type="ECO:0000256" key="1">
    <source>
        <dbReference type="ARBA" id="ARBA00000405"/>
    </source>
</evidence>
<dbReference type="OrthoDB" id="4756206at2759"/>
<keyword evidence="12" id="KW-1185">Reference proteome</keyword>
<sequence length="255" mass="26500">MHAKIACFFLCAYLATVAAAAGFAADPSIDASAIYAASHASAVAKTDIIVSFPASSGGEKSVQIHGDWLNLEGVSAYYFTASEGISFPLLNPLNVGSDMDVDCDGVNFQCSGNPDGQSETSFGALDAASVPWYVMPQTFWDAHRDIKPNALDTVICDGKMFYGIFGDTNGDDPEVIGEASLVLAQACFPDENLGGDNGHTPLDVLYIIFGSKVPSGVGKEKIDIGALKTLGDEQVQLLATALSGSGSANSTITNP</sequence>
<dbReference type="STRING" id="47428.A0A284QK17"/>
<dbReference type="EMBL" id="FUEG01000001">
    <property type="protein sequence ID" value="SJK96807.1"/>
    <property type="molecule type" value="Genomic_DNA"/>
</dbReference>
<protein>
    <recommendedName>
        <fullName evidence="10">Endo-chitosanase</fullName>
        <ecNumber evidence="10">3.2.1.132</ecNumber>
    </recommendedName>
</protein>
<comment type="subcellular location">
    <subcellularLocation>
        <location evidence="2 10">Secreted</location>
    </subcellularLocation>
</comment>
<evidence type="ECO:0000256" key="4">
    <source>
        <dbReference type="ARBA" id="ARBA00022525"/>
    </source>
</evidence>
<name>A0A284QK17_ARMOS</name>
<evidence type="ECO:0000256" key="9">
    <source>
        <dbReference type="ARBA" id="ARBA00023326"/>
    </source>
</evidence>
<comment type="catalytic activity">
    <reaction evidence="1 10">
        <text>Endohydrolysis of beta-(1-&gt;4)-linkages between D-glucosamine residues in a partly acetylated chitosan.</text>
        <dbReference type="EC" id="3.2.1.132"/>
    </reaction>
</comment>
<dbReference type="AlphaFoldDB" id="A0A284QK17"/>
<keyword evidence="6 10" id="KW-0378">Hydrolase</keyword>
<keyword evidence="7" id="KW-0119">Carbohydrate metabolism</keyword>
<comment type="similarity">
    <text evidence="3 10">Belongs to the glycosyl hydrolase 75 family.</text>
</comment>
<dbReference type="Proteomes" id="UP000219338">
    <property type="component" value="Unassembled WGS sequence"/>
</dbReference>